<protein>
    <submittedName>
        <fullName evidence="1">Uncharacterized protein</fullName>
    </submittedName>
</protein>
<feature type="non-terminal residue" evidence="1">
    <location>
        <position position="1"/>
    </location>
</feature>
<proteinExistence type="predicted"/>
<reference evidence="1 2" key="1">
    <citation type="submission" date="2024-11" db="EMBL/GenBank/DDBJ databases">
        <title>Chromosome-level genome assembly of Eucalyptus globulus Labill. provides insights into its genome evolution.</title>
        <authorList>
            <person name="Li X."/>
        </authorList>
    </citation>
    <scope>NUCLEOTIDE SEQUENCE [LARGE SCALE GENOMIC DNA]</scope>
    <source>
        <strain evidence="1">CL2024</strain>
        <tissue evidence="1">Fresh tender leaves</tissue>
    </source>
</reference>
<keyword evidence="2" id="KW-1185">Reference proteome</keyword>
<accession>A0ABD3JUB0</accession>
<dbReference type="EMBL" id="JBJKBG010000007">
    <property type="protein sequence ID" value="KAL3730197.1"/>
    <property type="molecule type" value="Genomic_DNA"/>
</dbReference>
<comment type="caution">
    <text evidence="1">The sequence shown here is derived from an EMBL/GenBank/DDBJ whole genome shotgun (WGS) entry which is preliminary data.</text>
</comment>
<sequence length="73" mass="7830">LNQAATTAAAPAAAPVVALAEVLPENIVAQRERPIHKLVEQFLKLSPPRFTGNGDPEAASLWIQDLEKTFALL</sequence>
<evidence type="ECO:0000313" key="1">
    <source>
        <dbReference type="EMBL" id="KAL3730197.1"/>
    </source>
</evidence>
<organism evidence="1 2">
    <name type="scientific">Eucalyptus globulus</name>
    <name type="common">Tasmanian blue gum</name>
    <dbReference type="NCBI Taxonomy" id="34317"/>
    <lineage>
        <taxon>Eukaryota</taxon>
        <taxon>Viridiplantae</taxon>
        <taxon>Streptophyta</taxon>
        <taxon>Embryophyta</taxon>
        <taxon>Tracheophyta</taxon>
        <taxon>Spermatophyta</taxon>
        <taxon>Magnoliopsida</taxon>
        <taxon>eudicotyledons</taxon>
        <taxon>Gunneridae</taxon>
        <taxon>Pentapetalae</taxon>
        <taxon>rosids</taxon>
        <taxon>malvids</taxon>
        <taxon>Myrtales</taxon>
        <taxon>Myrtaceae</taxon>
        <taxon>Myrtoideae</taxon>
        <taxon>Eucalypteae</taxon>
        <taxon>Eucalyptus</taxon>
    </lineage>
</organism>
<gene>
    <name evidence="1" type="ORF">ACJRO7_027241</name>
</gene>
<evidence type="ECO:0000313" key="2">
    <source>
        <dbReference type="Proteomes" id="UP001634007"/>
    </source>
</evidence>
<name>A0ABD3JUB0_EUCGL</name>
<dbReference type="Proteomes" id="UP001634007">
    <property type="component" value="Unassembled WGS sequence"/>
</dbReference>
<feature type="non-terminal residue" evidence="1">
    <location>
        <position position="73"/>
    </location>
</feature>
<dbReference type="AlphaFoldDB" id="A0ABD3JUB0"/>